<reference evidence="3" key="3">
    <citation type="submission" date="2020-12" db="UniProtKB">
        <authorList>
            <consortium name="EnsemblPlants"/>
        </authorList>
    </citation>
    <scope>IDENTIFICATION</scope>
</reference>
<protein>
    <submittedName>
        <fullName evidence="2 3">Uncharacterized protein</fullName>
    </submittedName>
</protein>
<evidence type="ECO:0000256" key="1">
    <source>
        <dbReference type="PROSITE-ProRule" id="PRU00339"/>
    </source>
</evidence>
<keyword evidence="4" id="KW-1185">Reference proteome</keyword>
<reference evidence="2 4" key="1">
    <citation type="journal article" date="2008" name="Science">
        <title>The Physcomitrella genome reveals evolutionary insights into the conquest of land by plants.</title>
        <authorList>
            <person name="Rensing S."/>
            <person name="Lang D."/>
            <person name="Zimmer A."/>
            <person name="Terry A."/>
            <person name="Salamov A."/>
            <person name="Shapiro H."/>
            <person name="Nishiyama T."/>
            <person name="Perroud P.-F."/>
            <person name="Lindquist E."/>
            <person name="Kamisugi Y."/>
            <person name="Tanahashi T."/>
            <person name="Sakakibara K."/>
            <person name="Fujita T."/>
            <person name="Oishi K."/>
            <person name="Shin-I T."/>
            <person name="Kuroki Y."/>
            <person name="Toyoda A."/>
            <person name="Suzuki Y."/>
            <person name="Hashimoto A."/>
            <person name="Yamaguchi K."/>
            <person name="Sugano A."/>
            <person name="Kohara Y."/>
            <person name="Fujiyama A."/>
            <person name="Anterola A."/>
            <person name="Aoki S."/>
            <person name="Ashton N."/>
            <person name="Barbazuk W.B."/>
            <person name="Barker E."/>
            <person name="Bennetzen J."/>
            <person name="Bezanilla M."/>
            <person name="Blankenship R."/>
            <person name="Cho S.H."/>
            <person name="Dutcher S."/>
            <person name="Estelle M."/>
            <person name="Fawcett J.A."/>
            <person name="Gundlach H."/>
            <person name="Hanada K."/>
            <person name="Heyl A."/>
            <person name="Hicks K.A."/>
            <person name="Hugh J."/>
            <person name="Lohr M."/>
            <person name="Mayer K."/>
            <person name="Melkozernov A."/>
            <person name="Murata T."/>
            <person name="Nelson D."/>
            <person name="Pils B."/>
            <person name="Prigge M."/>
            <person name="Reiss B."/>
            <person name="Renner T."/>
            <person name="Rombauts S."/>
            <person name="Rushton P."/>
            <person name="Sanderfoot A."/>
            <person name="Schween G."/>
            <person name="Shiu S.-H."/>
            <person name="Stueber K."/>
            <person name="Theodoulou F.L."/>
            <person name="Tu H."/>
            <person name="Van de Peer Y."/>
            <person name="Verrier P.J."/>
            <person name="Waters E."/>
            <person name="Wood A."/>
            <person name="Yang L."/>
            <person name="Cove D."/>
            <person name="Cuming A."/>
            <person name="Hasebe M."/>
            <person name="Lucas S."/>
            <person name="Mishler D.B."/>
            <person name="Reski R."/>
            <person name="Grigoriev I."/>
            <person name="Quatrano R.S."/>
            <person name="Boore J.L."/>
        </authorList>
    </citation>
    <scope>NUCLEOTIDE SEQUENCE [LARGE SCALE GENOMIC DNA]</scope>
    <source>
        <strain evidence="3 4">cv. Gransden 2004</strain>
    </source>
</reference>
<dbReference type="PANTHER" id="PTHR47310:SF2">
    <property type="entry name" value="PROTEIN FLUORESCENT IN BLUE LIGHT, CHLOROPLASTIC"/>
    <property type="match status" value="1"/>
</dbReference>
<keyword evidence="1" id="KW-0802">TPR repeat</keyword>
<dbReference type="OrthoDB" id="286233at2759"/>
<dbReference type="GeneID" id="112288143"/>
<accession>A0A2K1JTF1</accession>
<dbReference type="EnsemblPlants" id="Pp3c11_3130V3.2">
    <property type="protein sequence ID" value="Pp3c11_3130V3.2"/>
    <property type="gene ID" value="Pp3c11_3130"/>
</dbReference>
<dbReference type="GO" id="GO:0015995">
    <property type="term" value="P:chlorophyll biosynthetic process"/>
    <property type="evidence" value="ECO:0007669"/>
    <property type="project" value="InterPro"/>
</dbReference>
<dbReference type="EnsemblPlants" id="Pp3c11_3130V3.1">
    <property type="protein sequence ID" value="Pp3c11_3130V3.1"/>
    <property type="gene ID" value="Pp3c11_3130"/>
</dbReference>
<dbReference type="GO" id="GO:0009507">
    <property type="term" value="C:chloroplast"/>
    <property type="evidence" value="ECO:0000318"/>
    <property type="project" value="GO_Central"/>
</dbReference>
<dbReference type="RefSeq" id="XP_024387792.1">
    <property type="nucleotide sequence ID" value="XM_024532024.2"/>
</dbReference>
<dbReference type="Pfam" id="PF13424">
    <property type="entry name" value="TPR_12"/>
    <property type="match status" value="1"/>
</dbReference>
<feature type="repeat" description="TPR" evidence="1">
    <location>
        <begin position="283"/>
        <end position="316"/>
    </location>
</feature>
<sequence>MATTCGFEWTSLTSCCSQLGEVSSSRSRSTGSFAGLSSGSSECFGVRTSLRIVDRNAIRRVPCCSHRPATAASVEHSERRWHYRPAKVGLAFLAGNLLLECSARAESLPDLLVDAAGGNVNNLITVLCIAEAVALTGAVVAGVIARQRRDELYNINTQLRQINLNLRRQARVESYAPSLKYAPVAGRSSVATAEPVDLGKEELLQFLRSGKRLLREQNPAGAFLEFEKALQLARKYRDTVEEKKAARGLGAACQRQKKYRDAIKFHQLVLSISDKTNEFSGNTEAYGAIGDCYSEIGEMESAAKYYDMYIDRLQNEDVD</sequence>
<proteinExistence type="predicted"/>
<name>A0A2K1JTF1_PHYPA</name>
<dbReference type="KEGG" id="ppp:112288143"/>
<dbReference type="Gramene" id="Pp3c11_3130V3.1">
    <property type="protein sequence ID" value="Pp3c11_3130V3.1"/>
    <property type="gene ID" value="Pp3c11_3130"/>
</dbReference>
<dbReference type="AlphaFoldDB" id="A0A2K1JTF1"/>
<dbReference type="PROSITE" id="PS50005">
    <property type="entry name" value="TPR"/>
    <property type="match status" value="1"/>
</dbReference>
<dbReference type="PANTHER" id="PTHR47310">
    <property type="entry name" value="PROTEIN FLUORESCENT IN BLUE LIGHT, CHLOROPLASTIC"/>
    <property type="match status" value="1"/>
</dbReference>
<dbReference type="InterPro" id="IPR044243">
    <property type="entry name" value="FLU"/>
</dbReference>
<dbReference type="InterPro" id="IPR019734">
    <property type="entry name" value="TPR_rpt"/>
</dbReference>
<evidence type="ECO:0000313" key="2">
    <source>
        <dbReference type="EMBL" id="PNR44766.1"/>
    </source>
</evidence>
<dbReference type="SUPFAM" id="SSF48452">
    <property type="entry name" value="TPR-like"/>
    <property type="match status" value="1"/>
</dbReference>
<dbReference type="EMBL" id="ABEU02000011">
    <property type="protein sequence ID" value="PNR44766.1"/>
    <property type="molecule type" value="Genomic_DNA"/>
</dbReference>
<dbReference type="Gene3D" id="1.25.40.10">
    <property type="entry name" value="Tetratricopeptide repeat domain"/>
    <property type="match status" value="1"/>
</dbReference>
<organism evidence="2">
    <name type="scientific">Physcomitrium patens</name>
    <name type="common">Spreading-leaved earth moss</name>
    <name type="synonym">Physcomitrella patens</name>
    <dbReference type="NCBI Taxonomy" id="3218"/>
    <lineage>
        <taxon>Eukaryota</taxon>
        <taxon>Viridiplantae</taxon>
        <taxon>Streptophyta</taxon>
        <taxon>Embryophyta</taxon>
        <taxon>Bryophyta</taxon>
        <taxon>Bryophytina</taxon>
        <taxon>Bryopsida</taxon>
        <taxon>Funariidae</taxon>
        <taxon>Funariales</taxon>
        <taxon>Funariaceae</taxon>
        <taxon>Physcomitrium</taxon>
    </lineage>
</organism>
<dbReference type="Proteomes" id="UP000006727">
    <property type="component" value="Chromosome 11"/>
</dbReference>
<evidence type="ECO:0000313" key="3">
    <source>
        <dbReference type="EnsemblPlants" id="Pp3c11_3130V3.1"/>
    </source>
</evidence>
<gene>
    <name evidence="3" type="primary">LOC112288143</name>
    <name evidence="2" type="ORF">PHYPA_014536</name>
</gene>
<dbReference type="PaxDb" id="3218-PP1S39_367V6.1"/>
<evidence type="ECO:0000313" key="4">
    <source>
        <dbReference type="Proteomes" id="UP000006727"/>
    </source>
</evidence>
<dbReference type="FunCoup" id="A0A2K1JTF1">
    <property type="interactions" value="2294"/>
</dbReference>
<dbReference type="Gramene" id="Pp3c11_3130V3.2">
    <property type="protein sequence ID" value="Pp3c11_3130V3.2"/>
    <property type="gene ID" value="Pp3c11_3130"/>
</dbReference>
<dbReference type="STRING" id="3218.A0A2K1JTF1"/>
<reference evidence="2 4" key="2">
    <citation type="journal article" date="2018" name="Plant J.">
        <title>The Physcomitrella patens chromosome-scale assembly reveals moss genome structure and evolution.</title>
        <authorList>
            <person name="Lang D."/>
            <person name="Ullrich K.K."/>
            <person name="Murat F."/>
            <person name="Fuchs J."/>
            <person name="Jenkins J."/>
            <person name="Haas F.B."/>
            <person name="Piednoel M."/>
            <person name="Gundlach H."/>
            <person name="Van Bel M."/>
            <person name="Meyberg R."/>
            <person name="Vives C."/>
            <person name="Morata J."/>
            <person name="Symeonidi A."/>
            <person name="Hiss M."/>
            <person name="Muchero W."/>
            <person name="Kamisugi Y."/>
            <person name="Saleh O."/>
            <person name="Blanc G."/>
            <person name="Decker E.L."/>
            <person name="van Gessel N."/>
            <person name="Grimwood J."/>
            <person name="Hayes R.D."/>
            <person name="Graham S.W."/>
            <person name="Gunter L.E."/>
            <person name="McDaniel S.F."/>
            <person name="Hoernstein S.N.W."/>
            <person name="Larsson A."/>
            <person name="Li F.W."/>
            <person name="Perroud P.F."/>
            <person name="Phillips J."/>
            <person name="Ranjan P."/>
            <person name="Rokshar D.S."/>
            <person name="Rothfels C.J."/>
            <person name="Schneider L."/>
            <person name="Shu S."/>
            <person name="Stevenson D.W."/>
            <person name="Thummler F."/>
            <person name="Tillich M."/>
            <person name="Villarreal Aguilar J.C."/>
            <person name="Widiez T."/>
            <person name="Wong G.K."/>
            <person name="Wymore A."/>
            <person name="Zhang Y."/>
            <person name="Zimmer A.D."/>
            <person name="Quatrano R.S."/>
            <person name="Mayer K.F.X."/>
            <person name="Goodstein D."/>
            <person name="Casacuberta J.M."/>
            <person name="Vandepoele K."/>
            <person name="Reski R."/>
            <person name="Cuming A.C."/>
            <person name="Tuskan G.A."/>
            <person name="Maumus F."/>
            <person name="Salse J."/>
            <person name="Schmutz J."/>
            <person name="Rensing S.A."/>
        </authorList>
    </citation>
    <scope>NUCLEOTIDE SEQUENCE [LARGE SCALE GENOMIC DNA]</scope>
    <source>
        <strain evidence="3 4">cv. Gransden 2004</strain>
    </source>
</reference>
<dbReference type="InterPro" id="IPR011990">
    <property type="entry name" value="TPR-like_helical_dom_sf"/>
</dbReference>